<dbReference type="EMBL" id="JACJTC010000007">
    <property type="protein sequence ID" value="MBD2611774.1"/>
    <property type="molecule type" value="Genomic_DNA"/>
</dbReference>
<evidence type="ECO:0008006" key="3">
    <source>
        <dbReference type="Google" id="ProtNLM"/>
    </source>
</evidence>
<reference evidence="1 2" key="1">
    <citation type="journal article" date="2020" name="ISME J.">
        <title>Comparative genomics reveals insights into cyanobacterial evolution and habitat adaptation.</title>
        <authorList>
            <person name="Chen M.Y."/>
            <person name="Teng W.K."/>
            <person name="Zhao L."/>
            <person name="Hu C.X."/>
            <person name="Zhou Y.K."/>
            <person name="Han B.P."/>
            <person name="Song L.R."/>
            <person name="Shu W.S."/>
        </authorList>
    </citation>
    <scope>NUCLEOTIDE SEQUENCE [LARGE SCALE GENOMIC DNA]</scope>
    <source>
        <strain evidence="1 2">FACHB-252</strain>
    </source>
</reference>
<gene>
    <name evidence="1" type="ORF">H6G94_10885</name>
</gene>
<dbReference type="Proteomes" id="UP000606396">
    <property type="component" value="Unassembled WGS sequence"/>
</dbReference>
<evidence type="ECO:0000313" key="2">
    <source>
        <dbReference type="Proteomes" id="UP000606396"/>
    </source>
</evidence>
<name>A0ABR8H8D9_NOSPU</name>
<keyword evidence="2" id="KW-1185">Reference proteome</keyword>
<dbReference type="RefSeq" id="WP_190949442.1">
    <property type="nucleotide sequence ID" value="NZ_JACJTC010000007.1"/>
</dbReference>
<sequence length="66" mass="7381">MSKNSDGIWEDYREWGMGYGAGRWGDGEMSFSPLPNAQCPMPNAQCPMPHAQCPMPKTYDSINPSR</sequence>
<proteinExistence type="predicted"/>
<protein>
    <recommendedName>
        <fullName evidence="3">Histidine kinase</fullName>
    </recommendedName>
</protein>
<accession>A0ABR8H8D9</accession>
<organism evidence="1 2">
    <name type="scientific">Nostoc punctiforme FACHB-252</name>
    <dbReference type="NCBI Taxonomy" id="1357509"/>
    <lineage>
        <taxon>Bacteria</taxon>
        <taxon>Bacillati</taxon>
        <taxon>Cyanobacteriota</taxon>
        <taxon>Cyanophyceae</taxon>
        <taxon>Nostocales</taxon>
        <taxon>Nostocaceae</taxon>
        <taxon>Nostoc</taxon>
    </lineage>
</organism>
<evidence type="ECO:0000313" key="1">
    <source>
        <dbReference type="EMBL" id="MBD2611774.1"/>
    </source>
</evidence>
<comment type="caution">
    <text evidence="1">The sequence shown here is derived from an EMBL/GenBank/DDBJ whole genome shotgun (WGS) entry which is preliminary data.</text>
</comment>